<dbReference type="EMBL" id="JABEXW010000532">
    <property type="protein sequence ID" value="KAF4962619.1"/>
    <property type="molecule type" value="Genomic_DNA"/>
</dbReference>
<proteinExistence type="predicted"/>
<name>A0A8H4TRL4_9HYPO</name>
<dbReference type="OrthoDB" id="5101153at2759"/>
<evidence type="ECO:0000313" key="1">
    <source>
        <dbReference type="EMBL" id="KAF4962619.1"/>
    </source>
</evidence>
<keyword evidence="2" id="KW-1185">Reference proteome</keyword>
<reference evidence="1" key="2">
    <citation type="submission" date="2020-05" db="EMBL/GenBank/DDBJ databases">
        <authorList>
            <person name="Kim H.-S."/>
            <person name="Proctor R.H."/>
            <person name="Brown D.W."/>
        </authorList>
    </citation>
    <scope>NUCLEOTIDE SEQUENCE</scope>
    <source>
        <strain evidence="1">NRRL 20472</strain>
    </source>
</reference>
<dbReference type="AlphaFoldDB" id="A0A8H4TRL4"/>
<protein>
    <submittedName>
        <fullName evidence="1">Uncharacterized protein</fullName>
    </submittedName>
</protein>
<comment type="caution">
    <text evidence="1">The sequence shown here is derived from an EMBL/GenBank/DDBJ whole genome shotgun (WGS) entry which is preliminary data.</text>
</comment>
<organism evidence="1 2">
    <name type="scientific">Fusarium sarcochroum</name>
    <dbReference type="NCBI Taxonomy" id="1208366"/>
    <lineage>
        <taxon>Eukaryota</taxon>
        <taxon>Fungi</taxon>
        <taxon>Dikarya</taxon>
        <taxon>Ascomycota</taxon>
        <taxon>Pezizomycotina</taxon>
        <taxon>Sordariomycetes</taxon>
        <taxon>Hypocreomycetidae</taxon>
        <taxon>Hypocreales</taxon>
        <taxon>Nectriaceae</taxon>
        <taxon>Fusarium</taxon>
        <taxon>Fusarium lateritium species complex</taxon>
    </lineage>
</organism>
<dbReference type="Proteomes" id="UP000622797">
    <property type="component" value="Unassembled WGS sequence"/>
</dbReference>
<accession>A0A8H4TRL4</accession>
<evidence type="ECO:0000313" key="2">
    <source>
        <dbReference type="Proteomes" id="UP000622797"/>
    </source>
</evidence>
<sequence length="398" mass="45906">MHLPVEVIGLVAEQLAEDVAQASPFVHPTNEAEKLKGQKHCRDLLNLVVSCKDVYNITWHLLYTCLVIESPTDLITALVTLLKYPQVGPSIRHISCRTQLVLDHACDKALQYWFANHAKETALLHDTLKTKGLRPPWWDVRDIPWTCWEGFIHHNCLAVALTCVFYMATEVETLWHWQRDMGWRLLDEVRTGFDKDRDEPRPFLSNLRALHIMDEFSSGIGRWLSDGSHEKLRILILDRIGLQALSIWSDSLQFENTRIEELYLGSRTELPRRDLDLDPLFARREWVRGDWLVPGPKGLDSQAEIFQDDEEWGPLVSSVRRRMENLSAFKSLRVLDVKIIYPPERPYKALIALKNIAAASLEVFRIERYPFRVVLGEDGPCNSEYEAAFLPGTDRVLS</sequence>
<gene>
    <name evidence="1" type="ORF">FSARC_9289</name>
</gene>
<reference evidence="1" key="1">
    <citation type="journal article" date="2020" name="BMC Genomics">
        <title>Correction to: Identification and distribution of gene clusters required for synthesis of sphingolipid metabolism inhibitors in diverse species of the filamentous fungus Fusarium.</title>
        <authorList>
            <person name="Kim H.S."/>
            <person name="Lohmar J.M."/>
            <person name="Busman M."/>
            <person name="Brown D.W."/>
            <person name="Naumann T.A."/>
            <person name="Divon H.H."/>
            <person name="Lysoe E."/>
            <person name="Uhlig S."/>
            <person name="Proctor R.H."/>
        </authorList>
    </citation>
    <scope>NUCLEOTIDE SEQUENCE</scope>
    <source>
        <strain evidence="1">NRRL 20472</strain>
    </source>
</reference>